<sequence length="278" mass="29402">MPPRTTEAPASPPDTYHRLVRLCEPLAVTLAEDDAVTSVPSVHSTRTAGRGSGVDEAAESLIPARVDALIDALIDGEGERIAAAHGAAARRDVAASRVLHHCLWSVCLLFSGPWYLAGQVPRIPRDALHVNSRTAAFTLRVDQVTFRPGDGDALRAAVAEHVGPVLDAFAPAVRRGARTLWGMVTDDLASGLWYLGRVLGDEGDGIRAATAVLPGATPPLPGAADFRTLRAPSGRRHPTRTRLSCCLYYATGAAAEACLTCPRTPDAERVLRLEEAAG</sequence>
<dbReference type="InterPro" id="IPR024726">
    <property type="entry name" value="FhuF_C"/>
</dbReference>
<name>A0ABS7QLN0_9ACTN</name>
<dbReference type="Proteomes" id="UP001198565">
    <property type="component" value="Unassembled WGS sequence"/>
</dbReference>
<evidence type="ECO:0000313" key="2">
    <source>
        <dbReference type="EMBL" id="MBY8884094.1"/>
    </source>
</evidence>
<dbReference type="Pfam" id="PF11575">
    <property type="entry name" value="FhuF_C"/>
    <property type="match status" value="1"/>
</dbReference>
<dbReference type="EMBL" id="JAINVZ010000002">
    <property type="protein sequence ID" value="MBY8884094.1"/>
    <property type="molecule type" value="Genomic_DNA"/>
</dbReference>
<keyword evidence="3" id="KW-1185">Reference proteome</keyword>
<organism evidence="2 3">
    <name type="scientific">Streptantibioticus parmotrematis</name>
    <dbReference type="NCBI Taxonomy" id="2873249"/>
    <lineage>
        <taxon>Bacteria</taxon>
        <taxon>Bacillati</taxon>
        <taxon>Actinomycetota</taxon>
        <taxon>Actinomycetes</taxon>
        <taxon>Kitasatosporales</taxon>
        <taxon>Streptomycetaceae</taxon>
        <taxon>Streptantibioticus</taxon>
    </lineage>
</organism>
<accession>A0ABS7QLN0</accession>
<gene>
    <name evidence="2" type="ORF">K7472_04445</name>
</gene>
<feature type="domain" description="Ferric siderophore reductase C-terminal" evidence="1">
    <location>
        <begin position="242"/>
        <end position="263"/>
    </location>
</feature>
<proteinExistence type="predicted"/>
<protein>
    <submittedName>
        <fullName evidence="2">(2Fe-2S)-binding protein</fullName>
    </submittedName>
</protein>
<evidence type="ECO:0000259" key="1">
    <source>
        <dbReference type="Pfam" id="PF11575"/>
    </source>
</evidence>
<evidence type="ECO:0000313" key="3">
    <source>
        <dbReference type="Proteomes" id="UP001198565"/>
    </source>
</evidence>
<dbReference type="RefSeq" id="WP_222974047.1">
    <property type="nucleotide sequence ID" value="NZ_JAINVZ010000002.1"/>
</dbReference>
<reference evidence="2 3" key="1">
    <citation type="submission" date="2021-08" db="EMBL/GenBank/DDBJ databases">
        <title>Streptomyces sp. PTM05 isolated from lichen.</title>
        <authorList>
            <person name="Somphong A."/>
            <person name="Phongsopitanun W."/>
            <person name="Tanasupawat S."/>
        </authorList>
    </citation>
    <scope>NUCLEOTIDE SEQUENCE [LARGE SCALE GENOMIC DNA]</scope>
    <source>
        <strain evidence="2 3">Ptm05</strain>
    </source>
</reference>
<comment type="caution">
    <text evidence="2">The sequence shown here is derived from an EMBL/GenBank/DDBJ whole genome shotgun (WGS) entry which is preliminary data.</text>
</comment>